<organism evidence="1 2">
    <name type="scientific">Trichinella patagoniensis</name>
    <dbReference type="NCBI Taxonomy" id="990121"/>
    <lineage>
        <taxon>Eukaryota</taxon>
        <taxon>Metazoa</taxon>
        <taxon>Ecdysozoa</taxon>
        <taxon>Nematoda</taxon>
        <taxon>Enoplea</taxon>
        <taxon>Dorylaimia</taxon>
        <taxon>Trichinellida</taxon>
        <taxon>Trichinellidae</taxon>
        <taxon>Trichinella</taxon>
    </lineage>
</organism>
<gene>
    <name evidence="1" type="ORF">T12_14925</name>
</gene>
<reference evidence="1 2" key="1">
    <citation type="submission" date="2015-01" db="EMBL/GenBank/DDBJ databases">
        <title>Evolution of Trichinella species and genotypes.</title>
        <authorList>
            <person name="Korhonen P.K."/>
            <person name="Edoardo P."/>
            <person name="Giuseppe L.R."/>
            <person name="Gasser R.B."/>
        </authorList>
    </citation>
    <scope>NUCLEOTIDE SEQUENCE [LARGE SCALE GENOMIC DNA]</scope>
    <source>
        <strain evidence="1">ISS2496</strain>
    </source>
</reference>
<comment type="caution">
    <text evidence="1">The sequence shown here is derived from an EMBL/GenBank/DDBJ whole genome shotgun (WGS) entry which is preliminary data.</text>
</comment>
<evidence type="ECO:0000313" key="2">
    <source>
        <dbReference type="Proteomes" id="UP000054783"/>
    </source>
</evidence>
<protein>
    <submittedName>
        <fullName evidence="1">Uncharacterized protein</fullName>
    </submittedName>
</protein>
<proteinExistence type="predicted"/>
<sequence>MLSYVVCPKEYTLTAKSFFLPQLRLLLCFLFL</sequence>
<dbReference type="AlphaFoldDB" id="A0A0V0XR85"/>
<dbReference type="EMBL" id="JYDQ01004684">
    <property type="protein sequence ID" value="KRX90430.1"/>
    <property type="molecule type" value="Genomic_DNA"/>
</dbReference>
<accession>A0A0V0XR85</accession>
<keyword evidence="2" id="KW-1185">Reference proteome</keyword>
<name>A0A0V0XR85_9BILA</name>
<dbReference type="Proteomes" id="UP000054783">
    <property type="component" value="Unassembled WGS sequence"/>
</dbReference>
<evidence type="ECO:0000313" key="1">
    <source>
        <dbReference type="EMBL" id="KRX90430.1"/>
    </source>
</evidence>